<dbReference type="Pfam" id="PF12833">
    <property type="entry name" value="HTH_18"/>
    <property type="match status" value="1"/>
</dbReference>
<evidence type="ECO:0000313" key="7">
    <source>
        <dbReference type="EMBL" id="ANY69353.1"/>
    </source>
</evidence>
<dbReference type="SMART" id="SM00448">
    <property type="entry name" value="REC"/>
    <property type="match status" value="1"/>
</dbReference>
<dbReference type="SMART" id="SM00342">
    <property type="entry name" value="HTH_ARAC"/>
    <property type="match status" value="1"/>
</dbReference>
<dbReference type="CDD" id="cd17536">
    <property type="entry name" value="REC_YesN-like"/>
    <property type="match status" value="1"/>
</dbReference>
<feature type="modified residue" description="4-aspartylphosphate" evidence="4">
    <location>
        <position position="55"/>
    </location>
</feature>
<protein>
    <recommendedName>
        <fullName evidence="8">DNA-binding response regulator</fullName>
    </recommendedName>
</protein>
<dbReference type="PROSITE" id="PS01124">
    <property type="entry name" value="HTH_ARAC_FAMILY_2"/>
    <property type="match status" value="1"/>
</dbReference>
<evidence type="ECO:0000256" key="4">
    <source>
        <dbReference type="PROSITE-ProRule" id="PRU00169"/>
    </source>
</evidence>
<dbReference type="Pfam" id="PF00072">
    <property type="entry name" value="Response_reg"/>
    <property type="match status" value="1"/>
</dbReference>
<dbReference type="PROSITE" id="PS50110">
    <property type="entry name" value="RESPONSE_REGULATORY"/>
    <property type="match status" value="1"/>
</dbReference>
<organism evidence="7">
    <name type="scientific">Paenibacillus sp. BIHB 4019</name>
    <dbReference type="NCBI Taxonomy" id="1870819"/>
    <lineage>
        <taxon>Bacteria</taxon>
        <taxon>Bacillati</taxon>
        <taxon>Bacillota</taxon>
        <taxon>Bacilli</taxon>
        <taxon>Bacillales</taxon>
        <taxon>Paenibacillaceae</taxon>
        <taxon>Paenibacillus</taxon>
    </lineage>
</organism>
<dbReference type="SUPFAM" id="SSF46689">
    <property type="entry name" value="Homeodomain-like"/>
    <property type="match status" value="2"/>
</dbReference>
<sequence>MFSLLIVDDEEILREGLKDAVPWEDWGFQVVALAGSGEEGLECFAHLRPDVLMTDIKMYELSGLDLLKAAKEMDPECEVVLLSGYEDFHYAKQGIALGAAAYMLKLNLFDEAEQIFLKLRGRLEARQELERNQRDALRKNAAVELGNRLRGEPSSAEELIGDYFVAALHTPAGIASLHAELSRAAADLEWRIAEIGKNILVACIPRSASELERDLPWPDAQRQFIQLMDVHTDVIAGIGAKVPGSAIEVSFRQAMKMVDYGLLHGSARRYAFDEMEASLSDKPVEVPKYDDIQLWIDMNHMDSLVQALDRYMLAAIDSMATIADVKRVALNVLLRLNERLQDKKLDIRPEWEVNVLAALLNRKVGILDIRDWLFSIIHSLAGVCKRAKNDSGSQLEQAIRFIDKNYKQDISLQEVALSLYMSPSYFSVKFKEAAGMNFIDYVTMKRVEQAAALLAGTNKKVVEISREVGYEDEKYFSRVFKREKQVSPGQYRKEKQVSEL</sequence>
<keyword evidence="3" id="KW-0804">Transcription</keyword>
<dbReference type="RefSeq" id="WP_099520387.1">
    <property type="nucleotide sequence ID" value="NZ_CP016808.1"/>
</dbReference>
<dbReference type="SUPFAM" id="SSF52172">
    <property type="entry name" value="CheY-like"/>
    <property type="match status" value="1"/>
</dbReference>
<evidence type="ECO:0000256" key="1">
    <source>
        <dbReference type="ARBA" id="ARBA00023015"/>
    </source>
</evidence>
<name>A0A1B2DNR8_9BACL</name>
<evidence type="ECO:0000259" key="6">
    <source>
        <dbReference type="PROSITE" id="PS50110"/>
    </source>
</evidence>
<dbReference type="GO" id="GO:0043565">
    <property type="term" value="F:sequence-specific DNA binding"/>
    <property type="evidence" value="ECO:0007669"/>
    <property type="project" value="InterPro"/>
</dbReference>
<evidence type="ECO:0000256" key="3">
    <source>
        <dbReference type="ARBA" id="ARBA00023163"/>
    </source>
</evidence>
<dbReference type="EMBL" id="CP016808">
    <property type="protein sequence ID" value="ANY69353.1"/>
    <property type="molecule type" value="Genomic_DNA"/>
</dbReference>
<reference evidence="7" key="1">
    <citation type="submission" date="2016-08" db="EMBL/GenBank/DDBJ databases">
        <title>Complete Genome Seqeunce of Paenibacillus sp. BIHB 4019 from tea rhizoplane.</title>
        <authorList>
            <person name="Thakur R."/>
            <person name="Swarnkar M.K."/>
            <person name="Gulati A."/>
        </authorList>
    </citation>
    <scope>NUCLEOTIDE SEQUENCE [LARGE SCALE GENOMIC DNA]</scope>
    <source>
        <strain evidence="7">BIHB4019</strain>
    </source>
</reference>
<accession>A0A1B2DNR8</accession>
<keyword evidence="4" id="KW-0597">Phosphoprotein</keyword>
<feature type="domain" description="HTH araC/xylS-type" evidence="5">
    <location>
        <begin position="396"/>
        <end position="494"/>
    </location>
</feature>
<dbReference type="Gene3D" id="1.10.10.60">
    <property type="entry name" value="Homeodomain-like"/>
    <property type="match status" value="2"/>
</dbReference>
<keyword evidence="1" id="KW-0805">Transcription regulation</keyword>
<dbReference type="AlphaFoldDB" id="A0A1B2DNR8"/>
<dbReference type="PRINTS" id="PR00032">
    <property type="entry name" value="HTHARAC"/>
</dbReference>
<evidence type="ECO:0008006" key="8">
    <source>
        <dbReference type="Google" id="ProtNLM"/>
    </source>
</evidence>
<dbReference type="GO" id="GO:0003700">
    <property type="term" value="F:DNA-binding transcription factor activity"/>
    <property type="evidence" value="ECO:0007669"/>
    <property type="project" value="InterPro"/>
</dbReference>
<dbReference type="InterPro" id="IPR001789">
    <property type="entry name" value="Sig_transdc_resp-reg_receiver"/>
</dbReference>
<dbReference type="InterPro" id="IPR011006">
    <property type="entry name" value="CheY-like_superfamily"/>
</dbReference>
<dbReference type="GO" id="GO:0000160">
    <property type="term" value="P:phosphorelay signal transduction system"/>
    <property type="evidence" value="ECO:0007669"/>
    <property type="project" value="InterPro"/>
</dbReference>
<evidence type="ECO:0000259" key="5">
    <source>
        <dbReference type="PROSITE" id="PS01124"/>
    </source>
</evidence>
<proteinExistence type="predicted"/>
<dbReference type="InterPro" id="IPR020449">
    <property type="entry name" value="Tscrpt_reg_AraC-type_HTH"/>
</dbReference>
<evidence type="ECO:0000256" key="2">
    <source>
        <dbReference type="ARBA" id="ARBA00023125"/>
    </source>
</evidence>
<feature type="domain" description="Response regulatory" evidence="6">
    <location>
        <begin position="3"/>
        <end position="120"/>
    </location>
</feature>
<dbReference type="PANTHER" id="PTHR43280:SF2">
    <property type="entry name" value="HTH-TYPE TRANSCRIPTIONAL REGULATOR EXSA"/>
    <property type="match status" value="1"/>
</dbReference>
<dbReference type="Gene3D" id="3.40.50.2300">
    <property type="match status" value="1"/>
</dbReference>
<dbReference type="InterPro" id="IPR018060">
    <property type="entry name" value="HTH_AraC"/>
</dbReference>
<dbReference type="InterPro" id="IPR009057">
    <property type="entry name" value="Homeodomain-like_sf"/>
</dbReference>
<dbReference type="InterPro" id="IPR018062">
    <property type="entry name" value="HTH_AraC-typ_CS"/>
</dbReference>
<dbReference type="PANTHER" id="PTHR43280">
    <property type="entry name" value="ARAC-FAMILY TRANSCRIPTIONAL REGULATOR"/>
    <property type="match status" value="1"/>
</dbReference>
<gene>
    <name evidence="7" type="ORF">BBD42_24870</name>
</gene>
<dbReference type="PROSITE" id="PS00041">
    <property type="entry name" value="HTH_ARAC_FAMILY_1"/>
    <property type="match status" value="1"/>
</dbReference>
<keyword evidence="2" id="KW-0238">DNA-binding</keyword>